<dbReference type="Pfam" id="PF05378">
    <property type="entry name" value="Hydant_A_N"/>
    <property type="match status" value="1"/>
</dbReference>
<dbReference type="InterPro" id="IPR048350">
    <property type="entry name" value="S-Me-THD-like_C"/>
</dbReference>
<evidence type="ECO:0000259" key="3">
    <source>
        <dbReference type="Pfam" id="PF06032"/>
    </source>
</evidence>
<feature type="domain" description="S-Me-THD-like C-terminal" evidence="4">
    <location>
        <begin position="576"/>
        <end position="795"/>
    </location>
</feature>
<evidence type="ECO:0000259" key="4">
    <source>
        <dbReference type="Pfam" id="PF20906"/>
    </source>
</evidence>
<evidence type="ECO:0000256" key="1">
    <source>
        <dbReference type="SAM" id="MobiDB-lite"/>
    </source>
</evidence>
<dbReference type="Proteomes" id="UP000239649">
    <property type="component" value="Unassembled WGS sequence"/>
</dbReference>
<dbReference type="Pfam" id="PF06032">
    <property type="entry name" value="S-Me-THD_N"/>
    <property type="match status" value="2"/>
</dbReference>
<dbReference type="STRING" id="554055.A0A2P6VQC1"/>
<proteinExistence type="predicted"/>
<dbReference type="PANTHER" id="PTHR11365">
    <property type="entry name" value="5-OXOPROLINASE RELATED"/>
    <property type="match status" value="1"/>
</dbReference>
<organism evidence="5 6">
    <name type="scientific">Micractinium conductrix</name>
    <dbReference type="NCBI Taxonomy" id="554055"/>
    <lineage>
        <taxon>Eukaryota</taxon>
        <taxon>Viridiplantae</taxon>
        <taxon>Chlorophyta</taxon>
        <taxon>core chlorophytes</taxon>
        <taxon>Trebouxiophyceae</taxon>
        <taxon>Chlorellales</taxon>
        <taxon>Chlorellaceae</taxon>
        <taxon>Chlorella clade</taxon>
        <taxon>Micractinium</taxon>
    </lineage>
</organism>
<dbReference type="InterPro" id="IPR045079">
    <property type="entry name" value="Oxoprolinase-like"/>
</dbReference>
<dbReference type="GO" id="GO:0016787">
    <property type="term" value="F:hydrolase activity"/>
    <property type="evidence" value="ECO:0007669"/>
    <property type="project" value="InterPro"/>
</dbReference>
<dbReference type="InterPro" id="IPR027479">
    <property type="entry name" value="S-Me-THD_N_sf"/>
</dbReference>
<feature type="domain" description="Hydantoinase/oxoprolinase N-terminal" evidence="2">
    <location>
        <begin position="123"/>
        <end position="177"/>
    </location>
</feature>
<evidence type="ECO:0000313" key="5">
    <source>
        <dbReference type="EMBL" id="PSC76282.1"/>
    </source>
</evidence>
<evidence type="ECO:0000259" key="2">
    <source>
        <dbReference type="Pfam" id="PF05378"/>
    </source>
</evidence>
<feature type="domain" description="S-Me-THD N-terminal" evidence="3">
    <location>
        <begin position="386"/>
        <end position="478"/>
    </location>
</feature>
<dbReference type="InterPro" id="IPR024071">
    <property type="entry name" value="S-Me-THD_C_sf"/>
</dbReference>
<dbReference type="OrthoDB" id="511137at2759"/>
<dbReference type="InterPro" id="IPR008040">
    <property type="entry name" value="Hydant_A_N"/>
</dbReference>
<keyword evidence="6" id="KW-1185">Reference proteome</keyword>
<gene>
    <name evidence="5" type="primary">g911</name>
    <name evidence="5" type="ORF">C2E20_0911</name>
</gene>
<dbReference type="Gene3D" id="3.30.420.40">
    <property type="match status" value="1"/>
</dbReference>
<comment type="caution">
    <text evidence="5">The sequence shown here is derived from an EMBL/GenBank/DDBJ whole genome shotgun (WGS) entry which is preliminary data.</text>
</comment>
<dbReference type="SUPFAM" id="SSF53067">
    <property type="entry name" value="Actin-like ATPase domain"/>
    <property type="match status" value="1"/>
</dbReference>
<dbReference type="PANTHER" id="PTHR11365:SF10">
    <property type="entry name" value="HYDANTOINASE_OXOPROLINASE"/>
    <property type="match status" value="1"/>
</dbReference>
<evidence type="ECO:0000313" key="6">
    <source>
        <dbReference type="Proteomes" id="UP000239649"/>
    </source>
</evidence>
<dbReference type="SUPFAM" id="SSF160991">
    <property type="entry name" value="CV3147-like"/>
    <property type="match status" value="1"/>
</dbReference>
<reference evidence="5 6" key="1">
    <citation type="journal article" date="2018" name="Plant J.">
        <title>Genome sequences of Chlorella sorokiniana UTEX 1602 and Micractinium conductrix SAG 241.80: implications to maltose excretion by a green alga.</title>
        <authorList>
            <person name="Arriola M.B."/>
            <person name="Velmurugan N."/>
            <person name="Zhang Y."/>
            <person name="Plunkett M.H."/>
            <person name="Hondzo H."/>
            <person name="Barney B.M."/>
        </authorList>
    </citation>
    <scope>NUCLEOTIDE SEQUENCE [LARGE SCALE GENOMIC DNA]</scope>
    <source>
        <strain evidence="5 6">SAG 241.80</strain>
    </source>
</reference>
<dbReference type="InterPro" id="IPR043129">
    <property type="entry name" value="ATPase_NBD"/>
</dbReference>
<sequence length="807" mass="79760">MLAYPEFLAEEQAVLPVSTPQQIVEFYMDAWKNQQHYQYQPHRLASLGWFTQQWTVVIPCSQMTLRIGVDVGGTSIDAVCLAPGNAVLGWSKRPAPKSAGEPEQLIAGVVAAVEAALAEAQRGGHEFDGCSELSPMDEGQLRGIARQVLAAGLRCVVVAGVFSPAQPAQEHRAAAVFADEAAAAAAEAAAEAAAKDASAAGGTGEALAGGVDAAARHCLPHGAEPPLLICLSHEVGQLGLLARENAAALNAALLPLARRVVPTCSAALAAAGLGHASLYFTSNDGTLLSAAEAMRVGGLVGRATVLGGDAPVVAVGGGAPLCGDSLAGASSVVRPRHAAVANAVGAAIAQVGGSVDAVSNMGPTPASRAAVLAEAEQQAMERALAAGILGCGGGGSPDKALLKACMQLQSSGAGSMRVISPAAVPAGGLVADVGYMGAPTVGTEKPDSGEAANAAAAAVAAYRATAAAACSGGGGSGGPPATAGSSSGGSGAGPAAAPGGVLPLVALMSFEVGGGNGLEALCAAPLLGLPVVDGDAMGRAFPELQMATPSIYGLPAAPAAVADARGNCLTVHSAASPAWLERLLRPVCAEMGASAGFSSCPLTGEQLQRVVVPHSLSLAWRLGHAVVEAQHAKRDAPAAAAAAGGGRVLFRGRIVDVQRQTSGGFARGQVVLAGSSGAAHAGSLLRADFQNENLVARLLPGSAATHLAARHGAAAQGSGEQGGAWQGGVVLTTVPDLICCVQDETGLPIATEELRYGLRAAVLGLPAHPLLTTPEALAVVGPAAFGHPGVAYAPLAQYVPPAGIPRT</sequence>
<dbReference type="Gene3D" id="3.40.1610.10">
    <property type="entry name" value="CV3147-like domain"/>
    <property type="match status" value="1"/>
</dbReference>
<dbReference type="Gene3D" id="2.40.390.10">
    <property type="entry name" value="CV3147-like"/>
    <property type="match status" value="1"/>
</dbReference>
<accession>A0A2P6VQC1</accession>
<feature type="domain" description="S-Me-THD N-terminal" evidence="3">
    <location>
        <begin position="505"/>
        <end position="572"/>
    </location>
</feature>
<dbReference type="Pfam" id="PF20906">
    <property type="entry name" value="S-Me-THD_C"/>
    <property type="match status" value="1"/>
</dbReference>
<dbReference type="InterPro" id="IPR010318">
    <property type="entry name" value="S-Me-THD_N"/>
</dbReference>
<name>A0A2P6VQC1_9CHLO</name>
<dbReference type="AlphaFoldDB" id="A0A2P6VQC1"/>
<feature type="region of interest" description="Disordered" evidence="1">
    <location>
        <begin position="473"/>
        <end position="492"/>
    </location>
</feature>
<protein>
    <submittedName>
        <fullName evidence="5">Hydantoinase</fullName>
    </submittedName>
</protein>
<dbReference type="EMBL" id="LHPF02000001">
    <property type="protein sequence ID" value="PSC76282.1"/>
    <property type="molecule type" value="Genomic_DNA"/>
</dbReference>